<protein>
    <submittedName>
        <fullName evidence="2">Uncharacterized protein</fullName>
    </submittedName>
</protein>
<keyword evidence="1" id="KW-0472">Membrane</keyword>
<evidence type="ECO:0000313" key="2">
    <source>
        <dbReference type="EMBL" id="OGY67574.1"/>
    </source>
</evidence>
<organism evidence="2 3">
    <name type="scientific">Candidatus Harrisonbacteria bacterium RIFCSPLOWO2_02_FULL_41_13b</name>
    <dbReference type="NCBI Taxonomy" id="1798409"/>
    <lineage>
        <taxon>Bacteria</taxon>
        <taxon>Candidatus Harrisoniibacteriota</taxon>
    </lineage>
</organism>
<evidence type="ECO:0000256" key="1">
    <source>
        <dbReference type="SAM" id="Phobius"/>
    </source>
</evidence>
<name>A0A1G1ZSP4_9BACT</name>
<dbReference type="EMBL" id="MHJL01000020">
    <property type="protein sequence ID" value="OGY67574.1"/>
    <property type="molecule type" value="Genomic_DNA"/>
</dbReference>
<proteinExistence type="predicted"/>
<sequence>MFHLTAKILKSKAGFTLIELLIYVGLLSLTSGFLISILAVTARIQNRQISSYEVTSQSSFALDYIKRAVRESSAIENEPGKTLSYIKLRAKNPQKDPTYIVLIGGGQIQIKEGANASTTITTNKISVDNLQFTKFVNYPGHDALQINLTASYNTQNPQFNFSQTFASAISRVSAATFDDSLTPGTNNTFDLGQPLVNWRNAFFGGNLTVDTNTLFVDSLNNRVGVGTLSPGWPLTVTADNPSGATRATQFVIQGSTNPNLRLNIGVHTEDASPYADIGFIEQGASWKNIVLAKNGGVVGIGTSSLNPTTKLVVAGSAEFTNQGERIEIAGDGTSPAIKLVDTDATDGTQPYIAFSNGIPDVTNDMTLQLIDDTLLQISGGNFKVVGDAIGDRLCIGSDCRDSWSGGSSCAAVTPPANSAISIPAQCSGEKICTATFRSGSGGSARVGISTIHQFADNFIFANDPDTGNLYRGTNGDGAFLNILITNVPSVVTALTDDGPQENSTAQWNVRGITGTFTFCN</sequence>
<gene>
    <name evidence="2" type="ORF">A3I24_00475</name>
</gene>
<keyword evidence="1" id="KW-1133">Transmembrane helix</keyword>
<dbReference type="AlphaFoldDB" id="A0A1G1ZSP4"/>
<reference evidence="2 3" key="1">
    <citation type="journal article" date="2016" name="Nat. Commun.">
        <title>Thousands of microbial genomes shed light on interconnected biogeochemical processes in an aquifer system.</title>
        <authorList>
            <person name="Anantharaman K."/>
            <person name="Brown C.T."/>
            <person name="Hug L.A."/>
            <person name="Sharon I."/>
            <person name="Castelle C.J."/>
            <person name="Probst A.J."/>
            <person name="Thomas B.C."/>
            <person name="Singh A."/>
            <person name="Wilkins M.J."/>
            <person name="Karaoz U."/>
            <person name="Brodie E.L."/>
            <person name="Williams K.H."/>
            <person name="Hubbard S.S."/>
            <person name="Banfield J.F."/>
        </authorList>
    </citation>
    <scope>NUCLEOTIDE SEQUENCE [LARGE SCALE GENOMIC DNA]</scope>
</reference>
<accession>A0A1G1ZSP4</accession>
<keyword evidence="1" id="KW-0812">Transmembrane</keyword>
<dbReference type="Proteomes" id="UP000177690">
    <property type="component" value="Unassembled WGS sequence"/>
</dbReference>
<evidence type="ECO:0000313" key="3">
    <source>
        <dbReference type="Proteomes" id="UP000177690"/>
    </source>
</evidence>
<feature type="transmembrane region" description="Helical" evidence="1">
    <location>
        <begin position="20"/>
        <end position="42"/>
    </location>
</feature>
<comment type="caution">
    <text evidence="2">The sequence shown here is derived from an EMBL/GenBank/DDBJ whole genome shotgun (WGS) entry which is preliminary data.</text>
</comment>